<evidence type="ECO:0000313" key="1">
    <source>
        <dbReference type="EMBL" id="KAK0057184.1"/>
    </source>
</evidence>
<dbReference type="AlphaFoldDB" id="A0AAD8FBM4"/>
<keyword evidence="2" id="KW-1185">Reference proteome</keyword>
<dbReference type="EMBL" id="JASAOG010000056">
    <property type="protein sequence ID" value="KAK0057184.1"/>
    <property type="molecule type" value="Genomic_DNA"/>
</dbReference>
<reference evidence="1" key="2">
    <citation type="submission" date="2023-04" db="EMBL/GenBank/DDBJ databases">
        <authorList>
            <person name="Bu L."/>
            <person name="Lu L."/>
            <person name="Laidemitt M.R."/>
            <person name="Zhang S.M."/>
            <person name="Mutuku M."/>
            <person name="Mkoji G."/>
            <person name="Steinauer M."/>
            <person name="Loker E.S."/>
        </authorList>
    </citation>
    <scope>NUCLEOTIDE SEQUENCE</scope>
    <source>
        <strain evidence="1">KasaAsao</strain>
        <tissue evidence="1">Whole Snail</tissue>
    </source>
</reference>
<sequence length="68" mass="7969">RISGINLWRKSLEKISGENLWRKSLEKISGENLWRKSLEKISGENLLTSGEYLVNVRRKSRERPENVS</sequence>
<gene>
    <name evidence="1" type="ORF">Bpfe_013277</name>
</gene>
<accession>A0AAD8FBM4</accession>
<dbReference type="Proteomes" id="UP001233172">
    <property type="component" value="Unassembled WGS sequence"/>
</dbReference>
<proteinExistence type="predicted"/>
<protein>
    <submittedName>
        <fullName evidence="1">Uncharacterized protein</fullName>
    </submittedName>
</protein>
<evidence type="ECO:0000313" key="2">
    <source>
        <dbReference type="Proteomes" id="UP001233172"/>
    </source>
</evidence>
<organism evidence="1 2">
    <name type="scientific">Biomphalaria pfeifferi</name>
    <name type="common">Bloodfluke planorb</name>
    <name type="synonym">Freshwater snail</name>
    <dbReference type="NCBI Taxonomy" id="112525"/>
    <lineage>
        <taxon>Eukaryota</taxon>
        <taxon>Metazoa</taxon>
        <taxon>Spiralia</taxon>
        <taxon>Lophotrochozoa</taxon>
        <taxon>Mollusca</taxon>
        <taxon>Gastropoda</taxon>
        <taxon>Heterobranchia</taxon>
        <taxon>Euthyneura</taxon>
        <taxon>Panpulmonata</taxon>
        <taxon>Hygrophila</taxon>
        <taxon>Lymnaeoidea</taxon>
        <taxon>Planorbidae</taxon>
        <taxon>Biomphalaria</taxon>
    </lineage>
</organism>
<reference evidence="1" key="1">
    <citation type="journal article" date="2023" name="PLoS Negl. Trop. Dis.">
        <title>A genome sequence for Biomphalaria pfeifferi, the major vector snail for the human-infecting parasite Schistosoma mansoni.</title>
        <authorList>
            <person name="Bu L."/>
            <person name="Lu L."/>
            <person name="Laidemitt M.R."/>
            <person name="Zhang S.M."/>
            <person name="Mutuku M."/>
            <person name="Mkoji G."/>
            <person name="Steinauer M."/>
            <person name="Loker E.S."/>
        </authorList>
    </citation>
    <scope>NUCLEOTIDE SEQUENCE</scope>
    <source>
        <strain evidence="1">KasaAsao</strain>
    </source>
</reference>
<name>A0AAD8FBM4_BIOPF</name>
<comment type="caution">
    <text evidence="1">The sequence shown here is derived from an EMBL/GenBank/DDBJ whole genome shotgun (WGS) entry which is preliminary data.</text>
</comment>
<feature type="non-terminal residue" evidence="1">
    <location>
        <position position="1"/>
    </location>
</feature>